<evidence type="ECO:0000313" key="2">
    <source>
        <dbReference type="Proteomes" id="UP000273054"/>
    </source>
</evidence>
<dbReference type="Proteomes" id="UP000273054">
    <property type="component" value="Segment"/>
</dbReference>
<proteinExistence type="predicted"/>
<gene>
    <name evidence="1" type="ORF">BRZCDTV_467</name>
</gene>
<name>A0A2R8FF69_9VIRU</name>
<sequence>MTLNYAKVLLLGNNREEKLFLFTSLSEVCMIETSKVRVSCYQKYALWLVEDNVYYGGADKVIILNSCKGRSSLDWQDKVRKSLGSEVDIYHLYGDARQKLASLVGILS</sequence>
<protein>
    <submittedName>
        <fullName evidence="1">Uncharacterized protein</fullName>
    </submittedName>
</protein>
<evidence type="ECO:0000313" key="1">
    <source>
        <dbReference type="EMBL" id="SPN79677.1"/>
    </source>
</evidence>
<reference evidence="1" key="1">
    <citation type="submission" date="2018-03" db="EMBL/GenBank/DDBJ databases">
        <authorList>
            <consortium name="Urmite Genomes"/>
        </authorList>
    </citation>
    <scope>NUCLEOTIDE SEQUENCE [LARGE SCALE GENOMIC DNA]</scope>
    <source>
        <strain evidence="1">IHUMI-27.7</strain>
    </source>
</reference>
<keyword evidence="2" id="KW-1185">Reference proteome</keyword>
<accession>A0A2R8FF69</accession>
<organism evidence="1">
    <name type="scientific">Brazilian cedratvirus IHUMI</name>
    <dbReference type="NCBI Taxonomy" id="2126980"/>
    <lineage>
        <taxon>Viruses</taxon>
        <taxon>Pithoviruses</taxon>
        <taxon>Orthocedratvirinae</taxon>
        <taxon>Alphacedratvirus</taxon>
        <taxon>Alphacedratvirus brasiliense</taxon>
    </lineage>
</organism>
<dbReference type="EMBL" id="LT994651">
    <property type="protein sequence ID" value="SPN79677.1"/>
    <property type="molecule type" value="Genomic_DNA"/>
</dbReference>